<evidence type="ECO:0000256" key="5">
    <source>
        <dbReference type="ARBA" id="ARBA00022777"/>
    </source>
</evidence>
<keyword evidence="5" id="KW-0418">Kinase</keyword>
<evidence type="ECO:0000256" key="10">
    <source>
        <dbReference type="PIRSR" id="PIRSR000660-1"/>
    </source>
</evidence>
<dbReference type="SUPFAM" id="SSF56112">
    <property type="entry name" value="Protein kinase-like (PK-like)"/>
    <property type="match status" value="2"/>
</dbReference>
<dbReference type="Pfam" id="PF05773">
    <property type="entry name" value="RWD"/>
    <property type="match status" value="1"/>
</dbReference>
<keyword evidence="6 11" id="KW-0067">ATP-binding</keyword>
<dbReference type="PROSITE" id="PS50011">
    <property type="entry name" value="PROTEIN_KINASE_DOM"/>
    <property type="match status" value="2"/>
</dbReference>
<reference evidence="17" key="1">
    <citation type="journal article" date="2023" name="bioRxiv">
        <title>Scaffold-level genome assemblies of two parasitoid biocontrol wasps reveal the parthenogenesis mechanism and an associated novel virus.</title>
        <authorList>
            <person name="Inwood S."/>
            <person name="Skelly J."/>
            <person name="Guhlin J."/>
            <person name="Harrop T."/>
            <person name="Goldson S."/>
            <person name="Dearden P."/>
        </authorList>
    </citation>
    <scope>NUCLEOTIDE SEQUENCE</scope>
    <source>
        <strain evidence="17">Irish</strain>
        <tissue evidence="17">Whole body</tissue>
    </source>
</reference>
<dbReference type="PIRSF" id="PIRSF000660">
    <property type="entry name" value="Ser/Thr_PK_GCN2"/>
    <property type="match status" value="1"/>
</dbReference>
<keyword evidence="2" id="KW-0723">Serine/threonine-protein kinase</keyword>
<dbReference type="Proteomes" id="UP001168990">
    <property type="component" value="Unassembled WGS sequence"/>
</dbReference>
<dbReference type="PANTHER" id="PTHR11042:SF136">
    <property type="entry name" value="EIF-2-ALPHA KINASE GCN2"/>
    <property type="match status" value="1"/>
</dbReference>
<dbReference type="GO" id="GO:0004694">
    <property type="term" value="F:eukaryotic translation initiation factor 2alpha kinase activity"/>
    <property type="evidence" value="ECO:0007669"/>
    <property type="project" value="InterPro"/>
</dbReference>
<feature type="binding site" evidence="11 12">
    <location>
        <position position="579"/>
    </location>
    <ligand>
        <name>ATP</name>
        <dbReference type="ChEBI" id="CHEBI:30616"/>
    </ligand>
</feature>
<protein>
    <recommendedName>
        <fullName evidence="1">non-specific serine/threonine protein kinase</fullName>
        <ecNumber evidence="1">2.7.11.1</ecNumber>
    </recommendedName>
</protein>
<evidence type="ECO:0000259" key="16">
    <source>
        <dbReference type="PROSITE" id="PS50908"/>
    </source>
</evidence>
<evidence type="ECO:0000256" key="12">
    <source>
        <dbReference type="PROSITE-ProRule" id="PRU10141"/>
    </source>
</evidence>
<dbReference type="GO" id="GO:0005737">
    <property type="term" value="C:cytoplasm"/>
    <property type="evidence" value="ECO:0007669"/>
    <property type="project" value="TreeGrafter"/>
</dbReference>
<dbReference type="EC" id="2.7.11.1" evidence="1"/>
<dbReference type="InterPro" id="IPR050339">
    <property type="entry name" value="CC_SR_Kinase"/>
</dbReference>
<dbReference type="FunFam" id="3.10.110.10:FF:000057">
    <property type="entry name" value="eukaryotic translation initiation factor 2-alpha kinase 4"/>
    <property type="match status" value="1"/>
</dbReference>
<evidence type="ECO:0000259" key="15">
    <source>
        <dbReference type="PROSITE" id="PS50011"/>
    </source>
</evidence>
<dbReference type="PROSITE" id="PS50908">
    <property type="entry name" value="RWD"/>
    <property type="match status" value="1"/>
</dbReference>
<evidence type="ECO:0000256" key="9">
    <source>
        <dbReference type="ARBA" id="ARBA00048679"/>
    </source>
</evidence>
<dbReference type="InterPro" id="IPR000719">
    <property type="entry name" value="Prot_kinase_dom"/>
</dbReference>
<keyword evidence="18" id="KW-1185">Reference proteome</keyword>
<dbReference type="GO" id="GO:0000077">
    <property type="term" value="P:DNA damage checkpoint signaling"/>
    <property type="evidence" value="ECO:0007669"/>
    <property type="project" value="InterPro"/>
</dbReference>
<dbReference type="Gene3D" id="3.30.930.10">
    <property type="entry name" value="Bira Bifunctional Protein, Domain 2"/>
    <property type="match status" value="1"/>
</dbReference>
<evidence type="ECO:0000256" key="3">
    <source>
        <dbReference type="ARBA" id="ARBA00022679"/>
    </source>
</evidence>
<organism evidence="17 18">
    <name type="scientific">Microctonus aethiopoides</name>
    <dbReference type="NCBI Taxonomy" id="144406"/>
    <lineage>
        <taxon>Eukaryota</taxon>
        <taxon>Metazoa</taxon>
        <taxon>Ecdysozoa</taxon>
        <taxon>Arthropoda</taxon>
        <taxon>Hexapoda</taxon>
        <taxon>Insecta</taxon>
        <taxon>Pterygota</taxon>
        <taxon>Neoptera</taxon>
        <taxon>Endopterygota</taxon>
        <taxon>Hymenoptera</taxon>
        <taxon>Apocrita</taxon>
        <taxon>Ichneumonoidea</taxon>
        <taxon>Braconidae</taxon>
        <taxon>Euphorinae</taxon>
        <taxon>Microctonus</taxon>
    </lineage>
</organism>
<dbReference type="SMART" id="SM00220">
    <property type="entry name" value="S_TKc"/>
    <property type="match status" value="2"/>
</dbReference>
<feature type="active site" description="Proton acceptor" evidence="10">
    <location>
        <position position="815"/>
    </location>
</feature>
<evidence type="ECO:0000256" key="4">
    <source>
        <dbReference type="ARBA" id="ARBA00022741"/>
    </source>
</evidence>
<evidence type="ECO:0000256" key="1">
    <source>
        <dbReference type="ARBA" id="ARBA00012513"/>
    </source>
</evidence>
<evidence type="ECO:0000256" key="13">
    <source>
        <dbReference type="SAM" id="Coils"/>
    </source>
</evidence>
<feature type="compositionally biased region" description="Low complexity" evidence="14">
    <location>
        <begin position="632"/>
        <end position="641"/>
    </location>
</feature>
<dbReference type="InterPro" id="IPR011009">
    <property type="entry name" value="Kinase-like_dom_sf"/>
</dbReference>
<evidence type="ECO:0000256" key="2">
    <source>
        <dbReference type="ARBA" id="ARBA00022527"/>
    </source>
</evidence>
<evidence type="ECO:0000256" key="14">
    <source>
        <dbReference type="SAM" id="MobiDB-lite"/>
    </source>
</evidence>
<evidence type="ECO:0000256" key="7">
    <source>
        <dbReference type="ARBA" id="ARBA00037982"/>
    </source>
</evidence>
<sequence length="1627" mass="186652">MSSEESFQDRQDNEFEVLKAIFADEITDLRTHKNKRKWQPMDITIKLTPQKGMSGPAEIYAQIDLHITCGEKYPEDVPSFQLNNSRGLSDKQVAVLSSELENLAEELKGEVMILEVTQHVQKFLHENNKPGYSSFYEEMISRHQEKLQCEMQEKQLKEDKERQLLQDEIHKRQEALKAELRDRRESTRLYIDTCVLSQSIPSSPSQRIRSYSRRRYASTCESSEVLLCEHNDKELIHFDNNKIKRQIRRGKCLGQSTKGSVVYSAIDVTTNEFLALTEWTLKCDTNEEMGNENETTDLQQYIKQIGSIEQELHSLHRLHHPNLVRYVDMTYLQKNDTIVIYVLQEFIVGTTCDFFLTKGIPMAPPMLRYFASEVLSALEYLHTNNIVHKDLRDTSIHIDRSKVIKIADYSLHKRLSDVYHSMNVKKIEHDFPIIQGRGGKKLDIYRFGILLLSLYNGVIVTGEKKTWESVHPPELRDFISKCLDSEEKTRWSAEKLRNHLFIRTPLKRELSPSKSLCDKEKDSDESEKSASDIPCRFPSFSGQSRIQNEFQALKWLGKGAFGDVLKVRNKLDGGIYAIKRIALNPKNKGLNKKITREVKLLSRLNHENVVRYYNSWIESAILEESTHHSSLTPDATPTGDTDTIDDVDEVQSENIERLTSSSRNIEWIVSYDARANVADCGEESSDNASDSDSDEEWGIVTRTANDTDSSDGIEFREADESEDSQSDSCITFEKSDGTTEESGITSEKSEGTTEKKNAGTETQFLYIQMEFCEKSTLRTAIDNGLYQDGERVWRLFREMLEGIAHIHHQGMIHRDLKPVNIFLDSNDHVKIGDFGLATTNILGSGTQTLDTDRETQMTDKTASEWGSMTGQVGTALYAAPELTSTAAKSIYNQKVDIYSLGIMLFEMWYKPLTTGMERVKVLMDIRTEDITLPTDISEVAMPNQVVDLLRWLLNHDPSQRPTAQELLASEYLPPLELEEAELQELARYTLADSQNKAYKYMMSRFFAQEVTPAEDITYDMKLSSSDVTSSSSVSDQCLYEYVKSSLVKIFRRHGGVTCAVPLLMPKLEQLYDCTAPTVKLLTQSGNVVYIPHDLRAPFARYVVYNNIPHLRRYAIKRVYREKKIHGFHPRELYECAFDIISPIKNTTAEAELIYIAWEALNDIPELRQQSFSVRINHTSLLQAVLMYCDIEEEKYEYIYMILRDARSRKLSKYQIRTHLTSLGLTDQAMETLFNLLDTESSVSKITSVLKTITKRKDNAAILANAGLREIEIVTTYVENLGVKWPVILVPLLVHNIQQHNGIIFHITCEVKRRRSGCQDVIAAGGRYDKMLMYFRQLVQHTGSSGMDIKQYGAGISISLDKLVSILHESEMELSLEKNLTKFRFDVAVGCVDGSPKRDDELMSVLRELWAIGLHVTVLDFSTTVEILDYARENSVSQVITLKTDEKGYVRLQSWVGDRFQERKISISEITDHLQRQTENRLPILNRSESKTIANVETPMSSTNLVNININFVLSEKEKMSGNLRKISKNSILSHISSLLQRILYKVPIEVFATTLDNAVIKTMVSLLDIDDKQEDFERKIQEVIVKHLRHREYIELFSNEISKVRNEKQRPIYVFFNVTNSYYKVLL</sequence>
<dbReference type="CDD" id="cd14046">
    <property type="entry name" value="STKc_EIF2AK4_GCN2_rpt2"/>
    <property type="match status" value="1"/>
</dbReference>
<dbReference type="GO" id="GO:0005524">
    <property type="term" value="F:ATP binding"/>
    <property type="evidence" value="ECO:0007669"/>
    <property type="project" value="UniProtKB-UniRule"/>
</dbReference>
<feature type="domain" description="Protein kinase" evidence="15">
    <location>
        <begin position="550"/>
        <end position="972"/>
    </location>
</feature>
<dbReference type="GO" id="GO:0005634">
    <property type="term" value="C:nucleus"/>
    <property type="evidence" value="ECO:0007669"/>
    <property type="project" value="TreeGrafter"/>
</dbReference>
<proteinExistence type="inferred from homology"/>
<feature type="domain" description="RWD" evidence="16">
    <location>
        <begin position="13"/>
        <end position="127"/>
    </location>
</feature>
<feature type="region of interest" description="Disordered" evidence="14">
    <location>
        <begin position="513"/>
        <end position="533"/>
    </location>
</feature>
<evidence type="ECO:0000256" key="6">
    <source>
        <dbReference type="ARBA" id="ARBA00022840"/>
    </source>
</evidence>
<accession>A0AA39F888</accession>
<dbReference type="Gene3D" id="1.10.510.10">
    <property type="entry name" value="Transferase(Phosphotransferase) domain 1"/>
    <property type="match status" value="2"/>
</dbReference>
<name>A0AA39F888_9HYME</name>
<dbReference type="SUPFAM" id="SSF54495">
    <property type="entry name" value="UBC-like"/>
    <property type="match status" value="1"/>
</dbReference>
<dbReference type="Gene3D" id="3.30.200.20">
    <property type="entry name" value="Phosphorylase Kinase, domain 1"/>
    <property type="match status" value="1"/>
</dbReference>
<dbReference type="PANTHER" id="PTHR11042">
    <property type="entry name" value="EUKARYOTIC TRANSLATION INITIATION FACTOR 2-ALPHA KINASE EIF2-ALPHA KINASE -RELATED"/>
    <property type="match status" value="1"/>
</dbReference>
<dbReference type="CDD" id="cd23823">
    <property type="entry name" value="RWD_GCN2"/>
    <property type="match status" value="1"/>
</dbReference>
<feature type="region of interest" description="Disordered" evidence="14">
    <location>
        <begin position="701"/>
        <end position="757"/>
    </location>
</feature>
<feature type="compositionally biased region" description="Basic and acidic residues" evidence="14">
    <location>
        <begin position="513"/>
        <end position="530"/>
    </location>
</feature>
<dbReference type="Gene3D" id="3.10.110.10">
    <property type="entry name" value="Ubiquitin Conjugating Enzyme"/>
    <property type="match status" value="1"/>
</dbReference>
<dbReference type="InterPro" id="IPR006575">
    <property type="entry name" value="RWD_dom"/>
</dbReference>
<keyword evidence="4 11" id="KW-0547">Nucleotide-binding</keyword>
<evidence type="ECO:0000256" key="11">
    <source>
        <dbReference type="PIRSR" id="PIRSR000660-2"/>
    </source>
</evidence>
<feature type="coiled-coil region" evidence="13">
    <location>
        <begin position="97"/>
        <end position="162"/>
    </location>
</feature>
<feature type="binding site" evidence="11">
    <location>
        <begin position="556"/>
        <end position="564"/>
    </location>
    <ligand>
        <name>ATP</name>
        <dbReference type="ChEBI" id="CHEBI:30616"/>
    </ligand>
</feature>
<dbReference type="SUPFAM" id="SSF55681">
    <property type="entry name" value="Class II aaRS and biotin synthetases"/>
    <property type="match status" value="1"/>
</dbReference>
<dbReference type="EMBL" id="JAQQBS010001422">
    <property type="protein sequence ID" value="KAK0164782.1"/>
    <property type="molecule type" value="Genomic_DNA"/>
</dbReference>
<dbReference type="PROSITE" id="PS00107">
    <property type="entry name" value="PROTEIN_KINASE_ATP"/>
    <property type="match status" value="1"/>
</dbReference>
<dbReference type="SMART" id="SM00591">
    <property type="entry name" value="RWD"/>
    <property type="match status" value="1"/>
</dbReference>
<feature type="domain" description="Protein kinase" evidence="15">
    <location>
        <begin position="247"/>
        <end position="502"/>
    </location>
</feature>
<dbReference type="Pfam" id="PF13393">
    <property type="entry name" value="tRNA-synt_His"/>
    <property type="match status" value="1"/>
</dbReference>
<feature type="region of interest" description="Disordered" evidence="14">
    <location>
        <begin position="626"/>
        <end position="645"/>
    </location>
</feature>
<evidence type="ECO:0000256" key="8">
    <source>
        <dbReference type="ARBA" id="ARBA00047899"/>
    </source>
</evidence>
<dbReference type="InterPro" id="IPR045864">
    <property type="entry name" value="aa-tRNA-synth_II/BPL/LPL"/>
</dbReference>
<gene>
    <name evidence="17" type="ORF">PV328_003359</name>
</gene>
<dbReference type="InterPro" id="IPR008271">
    <property type="entry name" value="Ser/Thr_kinase_AS"/>
</dbReference>
<comment type="similarity">
    <text evidence="7">Belongs to the protein kinase superfamily. Ser/Thr protein kinase family. GCN2 subfamily.</text>
</comment>
<evidence type="ECO:0000313" key="17">
    <source>
        <dbReference type="EMBL" id="KAK0164782.1"/>
    </source>
</evidence>
<dbReference type="InterPro" id="IPR016135">
    <property type="entry name" value="UBQ-conjugating_enzyme/RWD"/>
</dbReference>
<evidence type="ECO:0000313" key="18">
    <source>
        <dbReference type="Proteomes" id="UP001168990"/>
    </source>
</evidence>
<dbReference type="Pfam" id="PF00069">
    <property type="entry name" value="Pkinase"/>
    <property type="match status" value="3"/>
</dbReference>
<keyword evidence="3" id="KW-0808">Transferase</keyword>
<dbReference type="PROSITE" id="PS00108">
    <property type="entry name" value="PROTEIN_KINASE_ST"/>
    <property type="match status" value="1"/>
</dbReference>
<dbReference type="InterPro" id="IPR017441">
    <property type="entry name" value="Protein_kinase_ATP_BS"/>
</dbReference>
<comment type="catalytic activity">
    <reaction evidence="8">
        <text>L-threonyl-[protein] + ATP = O-phospho-L-threonyl-[protein] + ADP + H(+)</text>
        <dbReference type="Rhea" id="RHEA:46608"/>
        <dbReference type="Rhea" id="RHEA-COMP:11060"/>
        <dbReference type="Rhea" id="RHEA-COMP:11605"/>
        <dbReference type="ChEBI" id="CHEBI:15378"/>
        <dbReference type="ChEBI" id="CHEBI:30013"/>
        <dbReference type="ChEBI" id="CHEBI:30616"/>
        <dbReference type="ChEBI" id="CHEBI:61977"/>
        <dbReference type="ChEBI" id="CHEBI:456216"/>
        <dbReference type="EC" id="2.7.11.1"/>
    </reaction>
</comment>
<keyword evidence="13" id="KW-0175">Coiled coil</keyword>
<comment type="caution">
    <text evidence="17">The sequence shown here is derived from an EMBL/GenBank/DDBJ whole genome shotgun (WGS) entry which is preliminary data.</text>
</comment>
<dbReference type="InterPro" id="IPR041715">
    <property type="entry name" value="HisRS-like_core"/>
</dbReference>
<comment type="catalytic activity">
    <reaction evidence="9">
        <text>L-seryl-[protein] + ATP = O-phospho-L-seryl-[protein] + ADP + H(+)</text>
        <dbReference type="Rhea" id="RHEA:17989"/>
        <dbReference type="Rhea" id="RHEA-COMP:9863"/>
        <dbReference type="Rhea" id="RHEA-COMP:11604"/>
        <dbReference type="ChEBI" id="CHEBI:15378"/>
        <dbReference type="ChEBI" id="CHEBI:29999"/>
        <dbReference type="ChEBI" id="CHEBI:30616"/>
        <dbReference type="ChEBI" id="CHEBI:83421"/>
        <dbReference type="ChEBI" id="CHEBI:456216"/>
        <dbReference type="EC" id="2.7.11.1"/>
    </reaction>
</comment>
<dbReference type="InterPro" id="IPR016255">
    <property type="entry name" value="Gcn2"/>
</dbReference>
<reference evidence="17" key="2">
    <citation type="submission" date="2023-03" db="EMBL/GenBank/DDBJ databases">
        <authorList>
            <person name="Inwood S.N."/>
            <person name="Skelly J.G."/>
            <person name="Guhlin J."/>
            <person name="Harrop T.W.R."/>
            <person name="Goldson S.G."/>
            <person name="Dearden P.K."/>
        </authorList>
    </citation>
    <scope>NUCLEOTIDE SEQUENCE</scope>
    <source>
        <strain evidence="17">Irish</strain>
        <tissue evidence="17">Whole body</tissue>
    </source>
</reference>
<feature type="compositionally biased region" description="Basic and acidic residues" evidence="14">
    <location>
        <begin position="747"/>
        <end position="757"/>
    </location>
</feature>